<dbReference type="AlphaFoldDB" id="A0A5H7FBE2"/>
<protein>
    <submittedName>
        <fullName evidence="2">Tail assembly protein</fullName>
    </submittedName>
</protein>
<comment type="caution">
    <text evidence="2">The sequence shown here is derived from an EMBL/GenBank/DDBJ whole genome shotgun (WGS) entry which is preliminary data.</text>
</comment>
<name>A0A5H7FBE2_SALPO</name>
<sequence length="215" mass="22407">MATNDTFSLAAPRLATILLHGDLQRFGRRFPLNIRCAAEGLYALMVQFPALKAAIRDGWYQVRIAKRDTGEAELSQRMNERLPEGAVVHIVPRQSGAKSGGVFQIIAGAALVAIGAVVTYFGGGAVGVPLMQAGGAMILGGVVQLLTPIPKTPSSATTDDGKNSTRFSSLVNMVAQGCCVPVAYGLIMTGSRVISEEVSSWDDATGSTVVLGAGD</sequence>
<keyword evidence="1" id="KW-0812">Transmembrane</keyword>
<keyword evidence="1" id="KW-0472">Membrane</keyword>
<feature type="transmembrane region" description="Helical" evidence="1">
    <location>
        <begin position="102"/>
        <end position="122"/>
    </location>
</feature>
<dbReference type="InterPro" id="IPR010654">
    <property type="entry name" value="Phage_lambda_tail_I"/>
</dbReference>
<evidence type="ECO:0000256" key="1">
    <source>
        <dbReference type="SAM" id="Phobius"/>
    </source>
</evidence>
<gene>
    <name evidence="2" type="ORF">DMA59_10970</name>
</gene>
<organism evidence="2">
    <name type="scientific">Salmonella potsdam</name>
    <dbReference type="NCBI Taxonomy" id="597"/>
    <lineage>
        <taxon>Bacteria</taxon>
        <taxon>Pseudomonadati</taxon>
        <taxon>Pseudomonadota</taxon>
        <taxon>Gammaproteobacteria</taxon>
        <taxon>Enterobacterales</taxon>
        <taxon>Enterobacteriaceae</taxon>
        <taxon>Salmonella</taxon>
    </lineage>
</organism>
<keyword evidence="1" id="KW-1133">Transmembrane helix</keyword>
<reference evidence="2" key="1">
    <citation type="submission" date="2018-05" db="EMBL/GenBank/DDBJ databases">
        <authorList>
            <person name="Ashton P.M."/>
            <person name="Dallman T."/>
            <person name="Nair S."/>
            <person name="De Pinna E."/>
            <person name="Peters T."/>
            <person name="Grant K."/>
        </authorList>
    </citation>
    <scope>NUCLEOTIDE SEQUENCE</scope>
    <source>
        <strain evidence="2">381328</strain>
    </source>
</reference>
<dbReference type="EMBL" id="AAGQQJ010000012">
    <property type="protein sequence ID" value="EBQ9426152.1"/>
    <property type="molecule type" value="Genomic_DNA"/>
</dbReference>
<proteinExistence type="predicted"/>
<evidence type="ECO:0000313" key="2">
    <source>
        <dbReference type="EMBL" id="EBQ9426152.1"/>
    </source>
</evidence>
<dbReference type="Pfam" id="PF06805">
    <property type="entry name" value="Lambda_tail_I"/>
    <property type="match status" value="1"/>
</dbReference>
<accession>A0A5H7FBE2</accession>